<dbReference type="GO" id="GO:0015035">
    <property type="term" value="F:protein-disulfide reductase activity"/>
    <property type="evidence" value="ECO:0007669"/>
    <property type="project" value="InterPro"/>
</dbReference>
<gene>
    <name evidence="2" type="ORF">XM38_017680</name>
</gene>
<accession>A0A1Z3HKH9</accession>
<dbReference type="OrthoDB" id="9785438at2"/>
<evidence type="ECO:0000256" key="1">
    <source>
        <dbReference type="SAM" id="Phobius"/>
    </source>
</evidence>
<proteinExistence type="predicted"/>
<keyword evidence="1" id="KW-0812">Transmembrane</keyword>
<dbReference type="Pfam" id="PF04134">
    <property type="entry name" value="DCC1-like"/>
    <property type="match status" value="1"/>
</dbReference>
<dbReference type="KEGG" id="hhg:XM38_017680"/>
<organism evidence="2 3">
    <name type="scientific">Halomicronema hongdechloris C2206</name>
    <dbReference type="NCBI Taxonomy" id="1641165"/>
    <lineage>
        <taxon>Bacteria</taxon>
        <taxon>Bacillati</taxon>
        <taxon>Cyanobacteriota</taxon>
        <taxon>Cyanophyceae</taxon>
        <taxon>Nodosilineales</taxon>
        <taxon>Nodosilineaceae</taxon>
        <taxon>Halomicronema</taxon>
    </lineage>
</organism>
<dbReference type="AlphaFoldDB" id="A0A1Z3HKH9"/>
<evidence type="ECO:0008006" key="4">
    <source>
        <dbReference type="Google" id="ProtNLM"/>
    </source>
</evidence>
<feature type="transmembrane region" description="Helical" evidence="1">
    <location>
        <begin position="99"/>
        <end position="117"/>
    </location>
</feature>
<evidence type="ECO:0000313" key="3">
    <source>
        <dbReference type="Proteomes" id="UP000191901"/>
    </source>
</evidence>
<protein>
    <recommendedName>
        <fullName evidence="4">HTTM domain-containing protein</fullName>
    </recommendedName>
</protein>
<keyword evidence="3" id="KW-1185">Reference proteome</keyword>
<dbReference type="InterPro" id="IPR007263">
    <property type="entry name" value="DCC1-like"/>
</dbReference>
<keyword evidence="1" id="KW-0472">Membrane</keyword>
<keyword evidence="1" id="KW-1133">Transmembrane helix</keyword>
<sequence length="434" mass="50051">MNKVKRKLIDSLKNYQEFRFYGVFKDSPPLHFYIFQFVSFSYLFYRFLSRNYTIYGLLPESSFSYPERFVYGTWPFPVPMSYFTTFQFIYQFFPRPNENIILLIQVAIIVSCIFGILGVHPKACALIAFLFSTHLTGMVQITNAEIDGGTIALCSLLILALSPRESFYGLANGYSLTQRNSRYHWPIFLLFFVIGSFYTSAGINKIIDIGIHWPFVLHLDHLAEVGIENSIFLSSRYVSPSVSSFHLSYPLSVIAGVVALIGELFFVTIVFLPRYRLFFVASMSLMHCLVFLTAGINFVGSSILLFLCLDWNSLLRRVTIYYDDQCLFCSRTVFGLKKLDWFHRLETVPISDDVPHSLDMRRLELEMGLKDENGEVYYGADAFEQVASRLPVLYPLAILTKIPGIIFVSRYLYLLIAENRYRFSCHVNDSCKLK</sequence>
<feature type="transmembrane region" description="Helical" evidence="1">
    <location>
        <begin position="148"/>
        <end position="171"/>
    </location>
</feature>
<feature type="transmembrane region" description="Helical" evidence="1">
    <location>
        <begin position="69"/>
        <end position="93"/>
    </location>
</feature>
<feature type="transmembrane region" description="Helical" evidence="1">
    <location>
        <begin position="30"/>
        <end position="48"/>
    </location>
</feature>
<feature type="transmembrane region" description="Helical" evidence="1">
    <location>
        <begin position="249"/>
        <end position="272"/>
    </location>
</feature>
<dbReference type="Proteomes" id="UP000191901">
    <property type="component" value="Chromosome"/>
</dbReference>
<feature type="transmembrane region" description="Helical" evidence="1">
    <location>
        <begin position="392"/>
        <end position="413"/>
    </location>
</feature>
<evidence type="ECO:0000313" key="2">
    <source>
        <dbReference type="EMBL" id="ASC70821.1"/>
    </source>
</evidence>
<feature type="transmembrane region" description="Helical" evidence="1">
    <location>
        <begin position="284"/>
        <end position="307"/>
    </location>
</feature>
<dbReference type="EMBL" id="CP021983">
    <property type="protein sequence ID" value="ASC70821.1"/>
    <property type="molecule type" value="Genomic_DNA"/>
</dbReference>
<reference evidence="2 3" key="1">
    <citation type="journal article" date="2016" name="Biochim. Biophys. Acta">
        <title>Characterization of red-shifted phycobilisomes isolated from the chlorophyll f-containing cyanobacterium Halomicronema hongdechloris.</title>
        <authorList>
            <person name="Li Y."/>
            <person name="Lin Y."/>
            <person name="Garvey C.J."/>
            <person name="Birch D."/>
            <person name="Corkery R.W."/>
            <person name="Loughlin P.C."/>
            <person name="Scheer H."/>
            <person name="Willows R.D."/>
            <person name="Chen M."/>
        </authorList>
    </citation>
    <scope>NUCLEOTIDE SEQUENCE [LARGE SCALE GENOMIC DNA]</scope>
    <source>
        <strain evidence="2 3">C2206</strain>
    </source>
</reference>
<feature type="transmembrane region" description="Helical" evidence="1">
    <location>
        <begin position="183"/>
        <end position="203"/>
    </location>
</feature>
<name>A0A1Z3HKH9_9CYAN</name>